<comment type="catalytic activity">
    <reaction evidence="1">
        <text>ATP + protein L-histidine = ADP + protein N-phospho-L-histidine.</text>
        <dbReference type="EC" id="2.7.13.3"/>
    </reaction>
</comment>
<dbReference type="SMART" id="SM00388">
    <property type="entry name" value="HisKA"/>
    <property type="match status" value="1"/>
</dbReference>
<sequence>MPLAEIPVAVPNPFRLDLTGKQVERLFQISPDLVYIIDVNLRKMVFISNRVQDILGYTCDDIQQMGGSLISVLVHPDLNRFVAEIYQRFAVLKEGETAKFTFEIRHKNGGIRSIRSRATVLTYDENGKNHLIMNVAEDVTDALAHEMDLQKKEYQINETEVIFKCGSWEWQKNEKGIRWSEGLFRLMGLAPEAYPDKSVTRAFFESFIVPEDLARVQNYSKMVLVEKNDTFQIEHRIIDAAGNLKYLTLRARCQYGEDGRLERVIGVAADRTEIETYQKELERRLVALKKSNQDLEQFAYVASHDLQEPLRKIIAFGERLDKKYKEQLGTEGQFFVERMTNAAYRMNGLIEDLLTYSRVSRQTESLTFISLEEVVKNVIEDLEVKIQDKNATIIIDKLPTIEARQVQMHQLFLNLIENALKFTQPSVAPVVAVKARKANIQEIKGIMQLNPHETYYRVSVSDNGIGFEPEYAERIFTIFQRLHGRSEYEGTGLGLAICRKIVESNHGYIEAHGNVGGGAEFIFYLPHRQHEAR</sequence>
<keyword evidence="10" id="KW-1185">Reference proteome</keyword>
<dbReference type="RefSeq" id="WP_114067858.1">
    <property type="nucleotide sequence ID" value="NZ_CP030850.1"/>
</dbReference>
<feature type="domain" description="PAC" evidence="8">
    <location>
        <begin position="231"/>
        <end position="283"/>
    </location>
</feature>
<dbReference type="Gene3D" id="1.10.287.130">
    <property type="match status" value="1"/>
</dbReference>
<evidence type="ECO:0000313" key="10">
    <source>
        <dbReference type="Proteomes" id="UP000251993"/>
    </source>
</evidence>
<evidence type="ECO:0000256" key="5">
    <source>
        <dbReference type="ARBA" id="ARBA00022777"/>
    </source>
</evidence>
<accession>A0A344TKA7</accession>
<dbReference type="SMART" id="SM00091">
    <property type="entry name" value="PAS"/>
    <property type="match status" value="1"/>
</dbReference>
<evidence type="ECO:0000256" key="4">
    <source>
        <dbReference type="ARBA" id="ARBA00022679"/>
    </source>
</evidence>
<dbReference type="InterPro" id="IPR036097">
    <property type="entry name" value="HisK_dim/P_sf"/>
</dbReference>
<dbReference type="InterPro" id="IPR003661">
    <property type="entry name" value="HisK_dim/P_dom"/>
</dbReference>
<dbReference type="NCBIfam" id="TIGR00229">
    <property type="entry name" value="sensory_box"/>
    <property type="match status" value="1"/>
</dbReference>
<dbReference type="SUPFAM" id="SSF55874">
    <property type="entry name" value="ATPase domain of HSP90 chaperone/DNA topoisomerase II/histidine kinase"/>
    <property type="match status" value="1"/>
</dbReference>
<evidence type="ECO:0000259" key="8">
    <source>
        <dbReference type="PROSITE" id="PS50113"/>
    </source>
</evidence>
<organism evidence="9 10">
    <name type="scientific">Runella rosea</name>
    <dbReference type="NCBI Taxonomy" id="2259595"/>
    <lineage>
        <taxon>Bacteria</taxon>
        <taxon>Pseudomonadati</taxon>
        <taxon>Bacteroidota</taxon>
        <taxon>Cytophagia</taxon>
        <taxon>Cytophagales</taxon>
        <taxon>Spirosomataceae</taxon>
        <taxon>Runella</taxon>
    </lineage>
</organism>
<dbReference type="SUPFAM" id="SSF47384">
    <property type="entry name" value="Homodimeric domain of signal transducing histidine kinase"/>
    <property type="match status" value="1"/>
</dbReference>
<dbReference type="InterPro" id="IPR035965">
    <property type="entry name" value="PAS-like_dom_sf"/>
</dbReference>
<dbReference type="SMART" id="SM00387">
    <property type="entry name" value="HATPase_c"/>
    <property type="match status" value="1"/>
</dbReference>
<evidence type="ECO:0000256" key="2">
    <source>
        <dbReference type="ARBA" id="ARBA00012438"/>
    </source>
</evidence>
<dbReference type="InterPro" id="IPR001610">
    <property type="entry name" value="PAC"/>
</dbReference>
<dbReference type="InterPro" id="IPR004358">
    <property type="entry name" value="Sig_transdc_His_kin-like_C"/>
</dbReference>
<dbReference type="OrthoDB" id="9124519at2"/>
<dbReference type="InterPro" id="IPR000014">
    <property type="entry name" value="PAS"/>
</dbReference>
<dbReference type="CDD" id="cd00130">
    <property type="entry name" value="PAS"/>
    <property type="match status" value="1"/>
</dbReference>
<dbReference type="InterPro" id="IPR005467">
    <property type="entry name" value="His_kinase_dom"/>
</dbReference>
<reference evidence="9 10" key="1">
    <citation type="submission" date="2018-07" db="EMBL/GenBank/DDBJ databases">
        <title>Genome sequencing of Runella.</title>
        <authorList>
            <person name="Baek M.-G."/>
            <person name="Yi H."/>
        </authorList>
    </citation>
    <scope>NUCLEOTIDE SEQUENCE [LARGE SCALE GENOMIC DNA]</scope>
    <source>
        <strain evidence="9 10">HYN0085</strain>
    </source>
</reference>
<dbReference type="InterPro" id="IPR036890">
    <property type="entry name" value="HATPase_C_sf"/>
</dbReference>
<dbReference type="EC" id="2.7.13.3" evidence="2"/>
<dbReference type="InterPro" id="IPR013655">
    <property type="entry name" value="PAS_fold_3"/>
</dbReference>
<dbReference type="InterPro" id="IPR003594">
    <property type="entry name" value="HATPase_dom"/>
</dbReference>
<dbReference type="KEGG" id="run:DR864_15625"/>
<keyword evidence="4" id="KW-0808">Transferase</keyword>
<dbReference type="PROSITE" id="PS50112">
    <property type="entry name" value="PAS"/>
    <property type="match status" value="1"/>
</dbReference>
<dbReference type="Gene3D" id="3.30.450.20">
    <property type="entry name" value="PAS domain"/>
    <property type="match status" value="2"/>
</dbReference>
<feature type="domain" description="Histidine kinase" evidence="6">
    <location>
        <begin position="301"/>
        <end position="529"/>
    </location>
</feature>
<dbReference type="AlphaFoldDB" id="A0A344TKA7"/>
<evidence type="ECO:0000259" key="6">
    <source>
        <dbReference type="PROSITE" id="PS50109"/>
    </source>
</evidence>
<dbReference type="GO" id="GO:0000155">
    <property type="term" value="F:phosphorelay sensor kinase activity"/>
    <property type="evidence" value="ECO:0007669"/>
    <property type="project" value="InterPro"/>
</dbReference>
<dbReference type="InterPro" id="IPR000700">
    <property type="entry name" value="PAS-assoc_C"/>
</dbReference>
<dbReference type="Gene3D" id="3.30.565.10">
    <property type="entry name" value="Histidine kinase-like ATPase, C-terminal domain"/>
    <property type="match status" value="1"/>
</dbReference>
<dbReference type="SUPFAM" id="SSF55785">
    <property type="entry name" value="PYP-like sensor domain (PAS domain)"/>
    <property type="match status" value="2"/>
</dbReference>
<proteinExistence type="predicted"/>
<protein>
    <recommendedName>
        <fullName evidence="2">histidine kinase</fullName>
        <ecNumber evidence="2">2.7.13.3</ecNumber>
    </recommendedName>
</protein>
<dbReference type="SMART" id="SM00086">
    <property type="entry name" value="PAC"/>
    <property type="match status" value="2"/>
</dbReference>
<dbReference type="PANTHER" id="PTHR43304:SF1">
    <property type="entry name" value="PAC DOMAIN-CONTAINING PROTEIN"/>
    <property type="match status" value="1"/>
</dbReference>
<name>A0A344TKA7_9BACT</name>
<dbReference type="InterPro" id="IPR052162">
    <property type="entry name" value="Sensor_kinase/Photoreceptor"/>
</dbReference>
<dbReference type="PANTHER" id="PTHR43304">
    <property type="entry name" value="PHYTOCHROME-LIKE PROTEIN CPH1"/>
    <property type="match status" value="1"/>
</dbReference>
<dbReference type="Pfam" id="PF08447">
    <property type="entry name" value="PAS_3"/>
    <property type="match status" value="2"/>
</dbReference>
<keyword evidence="3" id="KW-0597">Phosphoprotein</keyword>
<evidence type="ECO:0000313" key="9">
    <source>
        <dbReference type="EMBL" id="AXE19078.1"/>
    </source>
</evidence>
<evidence type="ECO:0000259" key="7">
    <source>
        <dbReference type="PROSITE" id="PS50112"/>
    </source>
</evidence>
<keyword evidence="5" id="KW-0418">Kinase</keyword>
<dbReference type="Gene3D" id="2.10.70.100">
    <property type="match status" value="1"/>
</dbReference>
<feature type="domain" description="PAS" evidence="7">
    <location>
        <begin position="19"/>
        <end position="88"/>
    </location>
</feature>
<dbReference type="PROSITE" id="PS50113">
    <property type="entry name" value="PAC"/>
    <property type="match status" value="1"/>
</dbReference>
<evidence type="ECO:0000256" key="1">
    <source>
        <dbReference type="ARBA" id="ARBA00000085"/>
    </source>
</evidence>
<evidence type="ECO:0000256" key="3">
    <source>
        <dbReference type="ARBA" id="ARBA00022553"/>
    </source>
</evidence>
<dbReference type="Pfam" id="PF00512">
    <property type="entry name" value="HisKA"/>
    <property type="match status" value="1"/>
</dbReference>
<dbReference type="EMBL" id="CP030850">
    <property type="protein sequence ID" value="AXE19078.1"/>
    <property type="molecule type" value="Genomic_DNA"/>
</dbReference>
<dbReference type="FunFam" id="3.30.565.10:FF:000006">
    <property type="entry name" value="Sensor histidine kinase WalK"/>
    <property type="match status" value="1"/>
</dbReference>
<dbReference type="Pfam" id="PF02518">
    <property type="entry name" value="HATPase_c"/>
    <property type="match status" value="1"/>
</dbReference>
<dbReference type="PRINTS" id="PR00344">
    <property type="entry name" value="BCTRLSENSOR"/>
</dbReference>
<gene>
    <name evidence="9" type="ORF">DR864_15625</name>
</gene>
<dbReference type="PROSITE" id="PS50109">
    <property type="entry name" value="HIS_KIN"/>
    <property type="match status" value="1"/>
</dbReference>
<dbReference type="Proteomes" id="UP000251993">
    <property type="component" value="Chromosome"/>
</dbReference>
<dbReference type="CDD" id="cd00082">
    <property type="entry name" value="HisKA"/>
    <property type="match status" value="1"/>
</dbReference>